<dbReference type="Pfam" id="PF01569">
    <property type="entry name" value="PAP2"/>
    <property type="match status" value="1"/>
</dbReference>
<dbReference type="CDD" id="cd03396">
    <property type="entry name" value="PAP2_like_6"/>
    <property type="match status" value="1"/>
</dbReference>
<reference evidence="3 4" key="1">
    <citation type="submission" date="2019-09" db="EMBL/GenBank/DDBJ databases">
        <title>Draft genome sequence of Psychrobacter nivimaris LAMA 639, in search for biotechnological relevant genes.</title>
        <authorList>
            <person name="Lima A.O.S."/>
            <person name="Staloch B.E.K."/>
            <person name="Freitas R.C."/>
            <person name="Niero H."/>
            <person name="Silva M.A.C."/>
        </authorList>
    </citation>
    <scope>NUCLEOTIDE SEQUENCE [LARGE SCALE GENOMIC DNA]</scope>
    <source>
        <strain evidence="3 4">LAMA 639</strain>
    </source>
</reference>
<dbReference type="EMBL" id="VZIZ01000018">
    <property type="protein sequence ID" value="KAF0568583.1"/>
    <property type="molecule type" value="Genomic_DNA"/>
</dbReference>
<name>A0A6N7BZX8_9GAMM</name>
<gene>
    <name evidence="3" type="ORF">FQV37_789</name>
</gene>
<sequence length="274" mass="30471">MTLENHSMAWGWLKLLCVTIIATLVFEHSQLDVRISELFYNNGHWLLEKGAQPYAFIFYDLPKALLIILAVYLIAILIIKYRQSRLNAIALNRNKLNLSKPSHNKLDKFLLPLPIREIGYLLLVLAIVPATIATLKGVTHVSCPNDLVIFGGELPYLNLWQNIVAATPAKCFPAAHASAGFSLYGLAFLPTLKKHRYQILKIVTLLGWSMGLYKMLFGDHFFSHTLVSMLLSLTIACALATLFFKDSIKAKAKSASKKHADTATSLLGTETSST</sequence>
<keyword evidence="4" id="KW-1185">Reference proteome</keyword>
<feature type="transmembrane region" description="Helical" evidence="1">
    <location>
        <begin position="118"/>
        <end position="139"/>
    </location>
</feature>
<dbReference type="AlphaFoldDB" id="A0A6N7BZX8"/>
<keyword evidence="1" id="KW-1133">Transmembrane helix</keyword>
<dbReference type="InterPro" id="IPR000326">
    <property type="entry name" value="PAP2/HPO"/>
</dbReference>
<protein>
    <submittedName>
        <fullName evidence="3">PAP2 family protein</fullName>
    </submittedName>
</protein>
<dbReference type="SUPFAM" id="SSF48317">
    <property type="entry name" value="Acid phosphatase/Vanadium-dependent haloperoxidase"/>
    <property type="match status" value="1"/>
</dbReference>
<organism evidence="3 4">
    <name type="scientific">Psychrobacter nivimaris</name>
    <dbReference type="NCBI Taxonomy" id="281738"/>
    <lineage>
        <taxon>Bacteria</taxon>
        <taxon>Pseudomonadati</taxon>
        <taxon>Pseudomonadota</taxon>
        <taxon>Gammaproteobacteria</taxon>
        <taxon>Moraxellales</taxon>
        <taxon>Moraxellaceae</taxon>
        <taxon>Psychrobacter</taxon>
    </lineage>
</organism>
<comment type="caution">
    <text evidence="3">The sequence shown here is derived from an EMBL/GenBank/DDBJ whole genome shotgun (WGS) entry which is preliminary data.</text>
</comment>
<evidence type="ECO:0000259" key="2">
    <source>
        <dbReference type="Pfam" id="PF01569"/>
    </source>
</evidence>
<feature type="transmembrane region" description="Helical" evidence="1">
    <location>
        <begin position="55"/>
        <end position="79"/>
    </location>
</feature>
<evidence type="ECO:0000256" key="1">
    <source>
        <dbReference type="SAM" id="Phobius"/>
    </source>
</evidence>
<proteinExistence type="predicted"/>
<dbReference type="Proteomes" id="UP000471465">
    <property type="component" value="Unassembled WGS sequence"/>
</dbReference>
<accession>A0A6N7BZX8</accession>
<dbReference type="InterPro" id="IPR036938">
    <property type="entry name" value="PAP2/HPO_sf"/>
</dbReference>
<dbReference type="NCBIfam" id="NF028538">
    <property type="entry name" value="PAP2_lipid_A"/>
    <property type="match status" value="1"/>
</dbReference>
<keyword evidence="1" id="KW-0472">Membrane</keyword>
<dbReference type="Gene3D" id="1.20.144.10">
    <property type="entry name" value="Phosphatidic acid phosphatase type 2/haloperoxidase"/>
    <property type="match status" value="1"/>
</dbReference>
<evidence type="ECO:0000313" key="3">
    <source>
        <dbReference type="EMBL" id="KAF0568583.1"/>
    </source>
</evidence>
<keyword evidence="1" id="KW-0812">Transmembrane</keyword>
<dbReference type="RefSeq" id="WP_160022203.1">
    <property type="nucleotide sequence ID" value="NZ_VZIZ01000018.1"/>
</dbReference>
<feature type="domain" description="Phosphatidic acid phosphatase type 2/haloperoxidase" evidence="2">
    <location>
        <begin position="120"/>
        <end position="245"/>
    </location>
</feature>
<feature type="transmembrane region" description="Helical" evidence="1">
    <location>
        <begin position="222"/>
        <end position="244"/>
    </location>
</feature>
<evidence type="ECO:0000313" key="4">
    <source>
        <dbReference type="Proteomes" id="UP000471465"/>
    </source>
</evidence>